<sequence>MNSGRKTMRRFTAALFIAGFAGLAASCSTSNGQETRSPKAQRELADALAGRTAGPPVRCLPSYRSRQMQVIDDWTIIFRDGKTVYVQNPRGGCRGLGSGAYTLVTKTYGIAQQCDGDLNQLVDLRTGMMGGSCVFGPFTPYTKP</sequence>
<feature type="signal peptide" evidence="1">
    <location>
        <begin position="1"/>
        <end position="24"/>
    </location>
</feature>
<protein>
    <recommendedName>
        <fullName evidence="4">Lipoprotein</fullName>
    </recommendedName>
</protein>
<organism evidence="2 3">
    <name type="scientific">Sphingomonas edaphi</name>
    <dbReference type="NCBI Taxonomy" id="2315689"/>
    <lineage>
        <taxon>Bacteria</taxon>
        <taxon>Pseudomonadati</taxon>
        <taxon>Pseudomonadota</taxon>
        <taxon>Alphaproteobacteria</taxon>
        <taxon>Sphingomonadales</taxon>
        <taxon>Sphingomonadaceae</taxon>
        <taxon>Sphingomonas</taxon>
    </lineage>
</organism>
<proteinExistence type="predicted"/>
<dbReference type="AlphaFoldDB" id="A0A418Q3B0"/>
<accession>A0A418Q3B0</accession>
<keyword evidence="3" id="KW-1185">Reference proteome</keyword>
<evidence type="ECO:0000313" key="3">
    <source>
        <dbReference type="Proteomes" id="UP000285023"/>
    </source>
</evidence>
<dbReference type="Proteomes" id="UP000285023">
    <property type="component" value="Unassembled WGS sequence"/>
</dbReference>
<gene>
    <name evidence="2" type="ORF">D3M59_05480</name>
</gene>
<comment type="caution">
    <text evidence="2">The sequence shown here is derived from an EMBL/GenBank/DDBJ whole genome shotgun (WGS) entry which is preliminary data.</text>
</comment>
<evidence type="ECO:0008006" key="4">
    <source>
        <dbReference type="Google" id="ProtNLM"/>
    </source>
</evidence>
<reference evidence="2 3" key="1">
    <citation type="submission" date="2018-09" db="EMBL/GenBank/DDBJ databases">
        <title>Sphingomonas sp. DAC4.</title>
        <authorList>
            <person name="Seo T."/>
        </authorList>
    </citation>
    <scope>NUCLEOTIDE SEQUENCE [LARGE SCALE GENOMIC DNA]</scope>
    <source>
        <strain evidence="2 3">DAC4</strain>
    </source>
</reference>
<keyword evidence="1" id="KW-0732">Signal</keyword>
<name>A0A418Q3B0_9SPHN</name>
<dbReference type="PROSITE" id="PS51257">
    <property type="entry name" value="PROKAR_LIPOPROTEIN"/>
    <property type="match status" value="1"/>
</dbReference>
<dbReference type="EMBL" id="QXTF01000001">
    <property type="protein sequence ID" value="RIX32395.1"/>
    <property type="molecule type" value="Genomic_DNA"/>
</dbReference>
<feature type="chain" id="PRO_5019316073" description="Lipoprotein" evidence="1">
    <location>
        <begin position="25"/>
        <end position="144"/>
    </location>
</feature>
<evidence type="ECO:0000256" key="1">
    <source>
        <dbReference type="SAM" id="SignalP"/>
    </source>
</evidence>
<evidence type="ECO:0000313" key="2">
    <source>
        <dbReference type="EMBL" id="RIX32395.1"/>
    </source>
</evidence>